<evidence type="ECO:0000313" key="3">
    <source>
        <dbReference type="Proteomes" id="UP000186769"/>
    </source>
</evidence>
<name>A0A1Q8XDK8_9ACTO</name>
<evidence type="ECO:0000313" key="2">
    <source>
        <dbReference type="EMBL" id="OLO78420.1"/>
    </source>
</evidence>
<protein>
    <submittedName>
        <fullName evidence="2">Glucoside ABC transporter substrate-binding protein</fullName>
    </submittedName>
</protein>
<reference evidence="2 3" key="1">
    <citation type="submission" date="2016-12" db="EMBL/GenBank/DDBJ databases">
        <title>Genomic comparison of strains in the 'Actinomyces naeslundii' group.</title>
        <authorList>
            <person name="Mughal S.R."/>
            <person name="Do T."/>
            <person name="Gilbert S.C."/>
            <person name="Witherden E.A."/>
            <person name="Didelot X."/>
            <person name="Beighton D."/>
        </authorList>
    </citation>
    <scope>NUCLEOTIDE SEQUENCE [LARGE SCALE GENOMIC DNA]</scope>
    <source>
        <strain evidence="2 3">G53E</strain>
    </source>
</reference>
<organism evidence="2 3">
    <name type="scientific">Actinomyces oris</name>
    <dbReference type="NCBI Taxonomy" id="544580"/>
    <lineage>
        <taxon>Bacteria</taxon>
        <taxon>Bacillati</taxon>
        <taxon>Actinomycetota</taxon>
        <taxon>Actinomycetes</taxon>
        <taxon>Actinomycetales</taxon>
        <taxon>Actinomycetaceae</taxon>
        <taxon>Actinomyces</taxon>
    </lineage>
</organism>
<dbReference type="EMBL" id="MSKW01000009">
    <property type="protein sequence ID" value="OLO78420.1"/>
    <property type="molecule type" value="Genomic_DNA"/>
</dbReference>
<gene>
    <name evidence="2" type="ORF">BKH15_04345</name>
</gene>
<dbReference type="AlphaFoldDB" id="A0A1Q8XDK8"/>
<comment type="caution">
    <text evidence="2">The sequence shown here is derived from an EMBL/GenBank/DDBJ whole genome shotgun (WGS) entry which is preliminary data.</text>
</comment>
<dbReference type="SUPFAM" id="SSF53850">
    <property type="entry name" value="Periplasmic binding protein-like II"/>
    <property type="match status" value="1"/>
</dbReference>
<proteinExistence type="predicted"/>
<feature type="compositionally biased region" description="Polar residues" evidence="1">
    <location>
        <begin position="135"/>
        <end position="154"/>
    </location>
</feature>
<evidence type="ECO:0000256" key="1">
    <source>
        <dbReference type="SAM" id="MobiDB-lite"/>
    </source>
</evidence>
<feature type="compositionally biased region" description="Polar residues" evidence="1">
    <location>
        <begin position="1"/>
        <end position="13"/>
    </location>
</feature>
<dbReference type="Gene3D" id="3.40.190.10">
    <property type="entry name" value="Periplasmic binding protein-like II"/>
    <property type="match status" value="1"/>
</dbReference>
<feature type="region of interest" description="Disordered" evidence="1">
    <location>
        <begin position="135"/>
        <end position="159"/>
    </location>
</feature>
<feature type="region of interest" description="Disordered" evidence="1">
    <location>
        <begin position="1"/>
        <end position="36"/>
    </location>
</feature>
<sequence>MRQSPLPVSQHNSIPEEHAARAAGPAGEASAPGRGRVRRRLRRGGRLLAAASTLTLAAAATAACSAGGTGSASATGCAAYQAYQGHKGATVTISSSLTGTEAERFEASVAEFESCTGINVEHTGTTELRSQLLNGSGANLSTSSGASPSSQDNPENLPDLAIVPQPAMVAELVDTGVVHPLPNQVNSNVEAGWDRHWIQVGIHASVPYGAPLMVSLKSLVWYSPDAFAKAGYEVPDTWAELEALTSKIRSDHPDGSVTPWCVGAADGESTGWVLTDWLEDALLATQGPGVYETWASHRVPVDSSNAVEALGAVNSLVLDNGRVVGGRGSVISRTPAQAGADLAKGSCLMLHASSSFESRFPEGTVITDADGANPVTVQAPRPTASPTAGSGGATGATGATASAKSTATAAGTTSTAGSSGTKVSAFVTPAADRGSESVLVGTDYLVAFTRSDAVSAVMEYLTSQEWARTRMAMGGVATANQGVDPDLAPSDVGRRATRLLQSRQTTVEMDASDSMPVGVGSSALWVGLSRWSTGTVTPKEALKQAEAAWPKQK</sequence>
<accession>A0A1Q8XDK8</accession>
<dbReference type="RefSeq" id="WP_075414356.1">
    <property type="nucleotide sequence ID" value="NZ_MSKW01000009.1"/>
</dbReference>
<feature type="compositionally biased region" description="Low complexity" evidence="1">
    <location>
        <begin position="21"/>
        <end position="34"/>
    </location>
</feature>
<dbReference type="Proteomes" id="UP000186769">
    <property type="component" value="Unassembled WGS sequence"/>
</dbReference>
<feature type="region of interest" description="Disordered" evidence="1">
    <location>
        <begin position="372"/>
        <end position="399"/>
    </location>
</feature>